<dbReference type="Proteomes" id="UP000237819">
    <property type="component" value="Unassembled WGS sequence"/>
</dbReference>
<protein>
    <submittedName>
        <fullName evidence="2">Uncharacterized protein</fullName>
    </submittedName>
</protein>
<evidence type="ECO:0000313" key="2">
    <source>
        <dbReference type="EMBL" id="PQO45338.1"/>
    </source>
</evidence>
<dbReference type="RefSeq" id="WP_105336318.1">
    <property type="nucleotide sequence ID" value="NZ_PUHZ01000015.1"/>
</dbReference>
<keyword evidence="1" id="KW-0812">Transmembrane</keyword>
<keyword evidence="1" id="KW-0472">Membrane</keyword>
<comment type="caution">
    <text evidence="2">The sequence shown here is derived from an EMBL/GenBank/DDBJ whole genome shotgun (WGS) entry which is preliminary data.</text>
</comment>
<dbReference type="OrthoDB" id="281336at2"/>
<keyword evidence="1" id="KW-1133">Transmembrane helix</keyword>
<accession>A0A2S8GLM6</accession>
<name>A0A2S8GLM6_9BACT</name>
<feature type="transmembrane region" description="Helical" evidence="1">
    <location>
        <begin position="39"/>
        <end position="57"/>
    </location>
</feature>
<proteinExistence type="predicted"/>
<reference evidence="2 3" key="1">
    <citation type="submission" date="2018-02" db="EMBL/GenBank/DDBJ databases">
        <title>Comparative genomes isolates from brazilian mangrove.</title>
        <authorList>
            <person name="Araujo J.E."/>
            <person name="Taketani R.G."/>
            <person name="Silva M.C.P."/>
            <person name="Loureco M.V."/>
            <person name="Andreote F.D."/>
        </authorList>
    </citation>
    <scope>NUCLEOTIDE SEQUENCE [LARGE SCALE GENOMIC DNA]</scope>
    <source>
        <strain evidence="2 3">Nap-Phe MGV</strain>
    </source>
</reference>
<sequence length="93" mass="10496">MLPFYIPLHIWWFAALIYLCAIASVVWLRFAKDAASQQVAQVSSVTCFVVMTFHLVHEITSGSGFWLAGAIIFVVLAIMCVFEPRPSRPTRHI</sequence>
<evidence type="ECO:0000313" key="3">
    <source>
        <dbReference type="Proteomes" id="UP000237819"/>
    </source>
</evidence>
<dbReference type="EMBL" id="PUHZ01000015">
    <property type="protein sequence ID" value="PQO45338.1"/>
    <property type="molecule type" value="Genomic_DNA"/>
</dbReference>
<evidence type="ECO:0000256" key="1">
    <source>
        <dbReference type="SAM" id="Phobius"/>
    </source>
</evidence>
<feature type="transmembrane region" description="Helical" evidence="1">
    <location>
        <begin position="6"/>
        <end position="27"/>
    </location>
</feature>
<organism evidence="2 3">
    <name type="scientific">Blastopirellula marina</name>
    <dbReference type="NCBI Taxonomy" id="124"/>
    <lineage>
        <taxon>Bacteria</taxon>
        <taxon>Pseudomonadati</taxon>
        <taxon>Planctomycetota</taxon>
        <taxon>Planctomycetia</taxon>
        <taxon>Pirellulales</taxon>
        <taxon>Pirellulaceae</taxon>
        <taxon>Blastopirellula</taxon>
    </lineage>
</organism>
<dbReference type="AlphaFoldDB" id="A0A2S8GLM6"/>
<gene>
    <name evidence="2" type="ORF">C5Y93_15430</name>
</gene>
<feature type="transmembrane region" description="Helical" evidence="1">
    <location>
        <begin position="63"/>
        <end position="82"/>
    </location>
</feature>